<feature type="region of interest" description="Disordered" evidence="1">
    <location>
        <begin position="30"/>
        <end position="50"/>
    </location>
</feature>
<reference evidence="2" key="1">
    <citation type="submission" date="2021-06" db="EMBL/GenBank/DDBJ databases">
        <authorList>
            <person name="Kallberg Y."/>
            <person name="Tangrot J."/>
            <person name="Rosling A."/>
        </authorList>
    </citation>
    <scope>NUCLEOTIDE SEQUENCE</scope>
    <source>
        <strain evidence="2">UK204</strain>
    </source>
</reference>
<dbReference type="Proteomes" id="UP000789570">
    <property type="component" value="Unassembled WGS sequence"/>
</dbReference>
<proteinExistence type="predicted"/>
<dbReference type="AlphaFoldDB" id="A0A9N9G5Q6"/>
<name>A0A9N9G5Q6_9GLOM</name>
<sequence>DIYNALILTNSFQRDPFEVLYQISETAQSTNTQTTTSLSNTPSVSTRSNTPDLLDREDFNLDLLFQIQVNMTNQRNIQNLTAAV</sequence>
<comment type="caution">
    <text evidence="2">The sequence shown here is derived from an EMBL/GenBank/DDBJ whole genome shotgun (WGS) entry which is preliminary data.</text>
</comment>
<feature type="non-terminal residue" evidence="2">
    <location>
        <position position="1"/>
    </location>
</feature>
<evidence type="ECO:0000313" key="3">
    <source>
        <dbReference type="Proteomes" id="UP000789570"/>
    </source>
</evidence>
<organism evidence="2 3">
    <name type="scientific">Funneliformis caledonium</name>
    <dbReference type="NCBI Taxonomy" id="1117310"/>
    <lineage>
        <taxon>Eukaryota</taxon>
        <taxon>Fungi</taxon>
        <taxon>Fungi incertae sedis</taxon>
        <taxon>Mucoromycota</taxon>
        <taxon>Glomeromycotina</taxon>
        <taxon>Glomeromycetes</taxon>
        <taxon>Glomerales</taxon>
        <taxon>Glomeraceae</taxon>
        <taxon>Funneliformis</taxon>
    </lineage>
</organism>
<evidence type="ECO:0000256" key="1">
    <source>
        <dbReference type="SAM" id="MobiDB-lite"/>
    </source>
</evidence>
<gene>
    <name evidence="2" type="ORF">FCALED_LOCUS7659</name>
</gene>
<protein>
    <submittedName>
        <fullName evidence="2">3111_t:CDS:1</fullName>
    </submittedName>
</protein>
<accession>A0A9N9G5Q6</accession>
<dbReference type="EMBL" id="CAJVPQ010002074">
    <property type="protein sequence ID" value="CAG8582308.1"/>
    <property type="molecule type" value="Genomic_DNA"/>
</dbReference>
<evidence type="ECO:0000313" key="2">
    <source>
        <dbReference type="EMBL" id="CAG8582308.1"/>
    </source>
</evidence>
<feature type="compositionally biased region" description="Low complexity" evidence="1">
    <location>
        <begin position="30"/>
        <end position="43"/>
    </location>
</feature>
<keyword evidence="3" id="KW-1185">Reference proteome</keyword>